<dbReference type="PANTHER" id="PTHR24095:SF14">
    <property type="entry name" value="ACETYL-COENZYME A SYNTHETASE 1"/>
    <property type="match status" value="1"/>
</dbReference>
<dbReference type="AlphaFoldDB" id="A0A382MBP7"/>
<feature type="domain" description="Acetyl-coenzyme A synthetase N-terminal" evidence="3">
    <location>
        <begin position="37"/>
        <end position="94"/>
    </location>
</feature>
<dbReference type="GO" id="GO:0006085">
    <property type="term" value="P:acetyl-CoA biosynthetic process"/>
    <property type="evidence" value="ECO:0007669"/>
    <property type="project" value="TreeGrafter"/>
</dbReference>
<comment type="similarity">
    <text evidence="1">Belongs to the ATP-dependent AMP-binding enzyme family.</text>
</comment>
<dbReference type="Gene3D" id="3.40.50.12780">
    <property type="entry name" value="N-terminal domain of ligase-like"/>
    <property type="match status" value="1"/>
</dbReference>
<dbReference type="Pfam" id="PF16177">
    <property type="entry name" value="ACAS_N"/>
    <property type="match status" value="1"/>
</dbReference>
<dbReference type="InterPro" id="IPR032387">
    <property type="entry name" value="ACAS_N"/>
</dbReference>
<dbReference type="SUPFAM" id="SSF56801">
    <property type="entry name" value="Acetyl-CoA synthetase-like"/>
    <property type="match status" value="1"/>
</dbReference>
<dbReference type="Pfam" id="PF00501">
    <property type="entry name" value="AMP-binding"/>
    <property type="match status" value="1"/>
</dbReference>
<evidence type="ECO:0000259" key="2">
    <source>
        <dbReference type="Pfam" id="PF00501"/>
    </source>
</evidence>
<sequence>MTEAFDFGGDVIWRPTPEYVDRSNLKAFMRLHGIGSYADLMQRSTRDVAWFTEAMLEFLDIRFQQPYSEILDVSAGIQQPVWCRDGLLNITASCLDKWMGNATTADRPAVVGELEDGTVQTLTYAELFGQVNRCANALRSLGFGRGDPIGLYMPMTVEIVVALLAIARIGGVILPLFSGYGAGAVASRLADAGAVGLITADGLHRRGVAIPLKPIVDQALASVPTHRHTLVVRITGQPVTIAEGRDIWWHDLVPEQSDEADFEPTAAEDLLMIIYTSGTTGRPKGAVHTHCSFPAKSAQDMCFGTDVHAGDMVYWMTDMGWMMGPWLVVGSCLLGATFLVYEGAPDYPGPDRLWNLVERHRLEVVGVSPTLIRALIG</sequence>
<feature type="non-terminal residue" evidence="4">
    <location>
        <position position="377"/>
    </location>
</feature>
<protein>
    <submittedName>
        <fullName evidence="4">Uncharacterized protein</fullName>
    </submittedName>
</protein>
<dbReference type="InterPro" id="IPR042099">
    <property type="entry name" value="ANL_N_sf"/>
</dbReference>
<feature type="domain" description="AMP-dependent synthetase/ligase" evidence="2">
    <location>
        <begin position="102"/>
        <end position="375"/>
    </location>
</feature>
<dbReference type="GO" id="GO:0003987">
    <property type="term" value="F:acetate-CoA ligase activity"/>
    <property type="evidence" value="ECO:0007669"/>
    <property type="project" value="TreeGrafter"/>
</dbReference>
<name>A0A382MBP7_9ZZZZ</name>
<dbReference type="InterPro" id="IPR020845">
    <property type="entry name" value="AMP-binding_CS"/>
</dbReference>
<dbReference type="InterPro" id="IPR000873">
    <property type="entry name" value="AMP-dep_synth/lig_dom"/>
</dbReference>
<dbReference type="PANTHER" id="PTHR24095">
    <property type="entry name" value="ACETYL-COENZYME A SYNTHETASE"/>
    <property type="match status" value="1"/>
</dbReference>
<organism evidence="4">
    <name type="scientific">marine metagenome</name>
    <dbReference type="NCBI Taxonomy" id="408172"/>
    <lineage>
        <taxon>unclassified sequences</taxon>
        <taxon>metagenomes</taxon>
        <taxon>ecological metagenomes</taxon>
    </lineage>
</organism>
<gene>
    <name evidence="4" type="ORF">METZ01_LOCUS298832</name>
</gene>
<evidence type="ECO:0000256" key="1">
    <source>
        <dbReference type="ARBA" id="ARBA00006432"/>
    </source>
</evidence>
<dbReference type="EMBL" id="UINC01092417">
    <property type="protein sequence ID" value="SVC45978.1"/>
    <property type="molecule type" value="Genomic_DNA"/>
</dbReference>
<reference evidence="4" key="1">
    <citation type="submission" date="2018-05" db="EMBL/GenBank/DDBJ databases">
        <authorList>
            <person name="Lanie J.A."/>
            <person name="Ng W.-L."/>
            <person name="Kazmierczak K.M."/>
            <person name="Andrzejewski T.M."/>
            <person name="Davidsen T.M."/>
            <person name="Wayne K.J."/>
            <person name="Tettelin H."/>
            <person name="Glass J.I."/>
            <person name="Rusch D."/>
            <person name="Podicherti R."/>
            <person name="Tsui H.-C.T."/>
            <person name="Winkler M.E."/>
        </authorList>
    </citation>
    <scope>NUCLEOTIDE SEQUENCE</scope>
</reference>
<evidence type="ECO:0000313" key="4">
    <source>
        <dbReference type="EMBL" id="SVC45978.1"/>
    </source>
</evidence>
<proteinExistence type="inferred from homology"/>
<dbReference type="PROSITE" id="PS00455">
    <property type="entry name" value="AMP_BINDING"/>
    <property type="match status" value="1"/>
</dbReference>
<accession>A0A382MBP7</accession>
<evidence type="ECO:0000259" key="3">
    <source>
        <dbReference type="Pfam" id="PF16177"/>
    </source>
</evidence>